<evidence type="ECO:0000256" key="4">
    <source>
        <dbReference type="ARBA" id="ARBA00011903"/>
    </source>
</evidence>
<comment type="similarity">
    <text evidence="2">Belongs to the CpsD/CapB family.</text>
</comment>
<evidence type="ECO:0000259" key="17">
    <source>
        <dbReference type="Pfam" id="PF02706"/>
    </source>
</evidence>
<keyword evidence="14" id="KW-0829">Tyrosine-protein kinase</keyword>
<evidence type="ECO:0000256" key="16">
    <source>
        <dbReference type="SAM" id="Phobius"/>
    </source>
</evidence>
<comment type="subcellular location">
    <subcellularLocation>
        <location evidence="1">Cell inner membrane</location>
        <topology evidence="1">Multi-pass membrane protein</topology>
    </subcellularLocation>
</comment>
<evidence type="ECO:0000259" key="19">
    <source>
        <dbReference type="Pfam" id="PF13807"/>
    </source>
</evidence>
<keyword evidence="13 16" id="KW-0472">Membrane</keyword>
<dbReference type="PANTHER" id="PTHR32309">
    <property type="entry name" value="TYROSINE-PROTEIN KINASE"/>
    <property type="match status" value="1"/>
</dbReference>
<evidence type="ECO:0000256" key="12">
    <source>
        <dbReference type="ARBA" id="ARBA00022989"/>
    </source>
</evidence>
<evidence type="ECO:0000256" key="3">
    <source>
        <dbReference type="ARBA" id="ARBA00008883"/>
    </source>
</evidence>
<evidence type="ECO:0000256" key="9">
    <source>
        <dbReference type="ARBA" id="ARBA00022741"/>
    </source>
</evidence>
<dbReference type="Pfam" id="PF02706">
    <property type="entry name" value="Wzz"/>
    <property type="match status" value="1"/>
</dbReference>
<evidence type="ECO:0000256" key="5">
    <source>
        <dbReference type="ARBA" id="ARBA00022475"/>
    </source>
</evidence>
<dbReference type="Proteomes" id="UP001500582">
    <property type="component" value="Unassembled WGS sequence"/>
</dbReference>
<keyword evidence="7" id="KW-0808">Transferase</keyword>
<feature type="domain" description="AAA" evidence="18">
    <location>
        <begin position="580"/>
        <end position="699"/>
    </location>
</feature>
<protein>
    <recommendedName>
        <fullName evidence="4">non-specific protein-tyrosine kinase</fullName>
        <ecNumber evidence="4">2.7.10.2</ecNumber>
    </recommendedName>
</protein>
<evidence type="ECO:0000256" key="13">
    <source>
        <dbReference type="ARBA" id="ARBA00023136"/>
    </source>
</evidence>
<keyword evidence="11" id="KW-0067">ATP-binding</keyword>
<dbReference type="Pfam" id="PF13614">
    <property type="entry name" value="AAA_31"/>
    <property type="match status" value="1"/>
</dbReference>
<evidence type="ECO:0000259" key="18">
    <source>
        <dbReference type="Pfam" id="PF13614"/>
    </source>
</evidence>
<dbReference type="NCBIfam" id="TIGR01007">
    <property type="entry name" value="eps_fam"/>
    <property type="match status" value="1"/>
</dbReference>
<keyword evidence="12 16" id="KW-1133">Transmembrane helix</keyword>
<evidence type="ECO:0000256" key="8">
    <source>
        <dbReference type="ARBA" id="ARBA00022692"/>
    </source>
</evidence>
<dbReference type="Gene3D" id="3.40.50.300">
    <property type="entry name" value="P-loop containing nucleotide triphosphate hydrolases"/>
    <property type="match status" value="1"/>
</dbReference>
<dbReference type="CDD" id="cd05387">
    <property type="entry name" value="BY-kinase"/>
    <property type="match status" value="1"/>
</dbReference>
<dbReference type="EC" id="2.7.10.2" evidence="4"/>
<accession>A0ABP8GPS9</accession>
<reference evidence="21" key="1">
    <citation type="journal article" date="2019" name="Int. J. Syst. Evol. Microbiol.">
        <title>The Global Catalogue of Microorganisms (GCM) 10K type strain sequencing project: providing services to taxonomists for standard genome sequencing and annotation.</title>
        <authorList>
            <consortium name="The Broad Institute Genomics Platform"/>
            <consortium name="The Broad Institute Genome Sequencing Center for Infectious Disease"/>
            <person name="Wu L."/>
            <person name="Ma J."/>
        </authorList>
    </citation>
    <scope>NUCLEOTIDE SEQUENCE [LARGE SCALE GENOMIC DNA]</scope>
    <source>
        <strain evidence="21">JCM 17705</strain>
    </source>
</reference>
<evidence type="ECO:0000256" key="14">
    <source>
        <dbReference type="ARBA" id="ARBA00023137"/>
    </source>
</evidence>
<keyword evidence="9" id="KW-0547">Nucleotide-binding</keyword>
<dbReference type="Pfam" id="PF13807">
    <property type="entry name" value="GNVR"/>
    <property type="match status" value="1"/>
</dbReference>
<dbReference type="EMBL" id="BAABFT010000008">
    <property type="protein sequence ID" value="GAA4328209.1"/>
    <property type="molecule type" value="Genomic_DNA"/>
</dbReference>
<evidence type="ECO:0000256" key="2">
    <source>
        <dbReference type="ARBA" id="ARBA00007316"/>
    </source>
</evidence>
<evidence type="ECO:0000256" key="11">
    <source>
        <dbReference type="ARBA" id="ARBA00022840"/>
    </source>
</evidence>
<proteinExistence type="inferred from homology"/>
<gene>
    <name evidence="20" type="ORF">GCM10023149_32120</name>
</gene>
<dbReference type="InterPro" id="IPR005702">
    <property type="entry name" value="Wzc-like_C"/>
</dbReference>
<dbReference type="InterPro" id="IPR003856">
    <property type="entry name" value="LPS_length_determ_N"/>
</dbReference>
<keyword evidence="10" id="KW-0418">Kinase</keyword>
<evidence type="ECO:0000313" key="20">
    <source>
        <dbReference type="EMBL" id="GAA4328209.1"/>
    </source>
</evidence>
<sequence>MQENVNIQPKLPNQDIDYFKIGRILLSRWYWIAAAVVLFTAASYIYLWYTPKTYATTGTIKLEEKKSEISDLVSVINNADRGPSKIQSETFVIQSRNLLLNAIRDIDYRISFFIAGRVRTSELYPQKPLNIQLLKFDSTAYYHDDINYKPIDRRSFTLNYIINGKEVNKTYAYNSPVTIGNTTFSIAMAAEIDHAAYRFKFNTPEDLLGRVKGGLRISEVIKNSNIISLQQTDSNPQFAADILNAIMNEYLNYDRNQKTQSATQMIHFIDTQLIDLSKGVQGSENKIERYKQNARILDVGSAADQALEKAREVESQRSLLKIELIAIDQLKKHISSEKENVSLNFNLEGSVDPLLNGLITSFNTLLIEKSALLKTYNEASQPVQDVNKQLQMVKKAALDNVYASSIRIQKNLDYLSGQLSQVNRQISELPAAERDLVSMKRDFEINEKVYSFLSEKKLEAQISRSAILPGATIIEPAQTSATPISPNSREIHRTAIILGLLVGIGLIVVIRVLNPYIYDKETVESLTTIPIIGVIRKFPAEIDDFNTQILALSKPRSIFAESVRSVRTNLSFLASEKASKVICITSEVAGEGKSFVAVNLACTLALINKRVILIAADLRRSKLHKTFKAANSKGLSNYLANQCETAEIISPSGYTNVDFITSGPVPPNPSELLHSDRMTALIESLRNSYDIIMIDTAPIGLVSDAIPLVRVSDVNVFVIRSGKSKFYAATVPQRIAQEYSINNTVIVLNAFAEDMLHSRYYTTKFTGGNYGNRYYYYSDYSGYEGSNYYAEGQQGGKWSIKNWFRR</sequence>
<keyword evidence="8 16" id="KW-0812">Transmembrane</keyword>
<evidence type="ECO:0000256" key="6">
    <source>
        <dbReference type="ARBA" id="ARBA00022519"/>
    </source>
</evidence>
<keyword evidence="6" id="KW-0997">Cell inner membrane</keyword>
<dbReference type="PANTHER" id="PTHR32309:SF13">
    <property type="entry name" value="FERRIC ENTEROBACTIN TRANSPORT PROTEIN FEPE"/>
    <property type="match status" value="1"/>
</dbReference>
<feature type="domain" description="Tyrosine-protein kinase G-rich" evidence="19">
    <location>
        <begin position="433"/>
        <end position="509"/>
    </location>
</feature>
<keyword evidence="5" id="KW-1003">Cell membrane</keyword>
<evidence type="ECO:0000256" key="10">
    <source>
        <dbReference type="ARBA" id="ARBA00022777"/>
    </source>
</evidence>
<dbReference type="RefSeq" id="WP_345212149.1">
    <property type="nucleotide sequence ID" value="NZ_BAABFT010000008.1"/>
</dbReference>
<feature type="domain" description="Polysaccharide chain length determinant N-terminal" evidence="17">
    <location>
        <begin position="15"/>
        <end position="105"/>
    </location>
</feature>
<feature type="transmembrane region" description="Helical" evidence="16">
    <location>
        <begin position="29"/>
        <end position="49"/>
    </location>
</feature>
<dbReference type="InterPro" id="IPR025669">
    <property type="entry name" value="AAA_dom"/>
</dbReference>
<comment type="similarity">
    <text evidence="3">Belongs to the etk/wzc family.</text>
</comment>
<evidence type="ECO:0000313" key="21">
    <source>
        <dbReference type="Proteomes" id="UP001500582"/>
    </source>
</evidence>
<dbReference type="InterPro" id="IPR032807">
    <property type="entry name" value="GNVR"/>
</dbReference>
<comment type="catalytic activity">
    <reaction evidence="15">
        <text>L-tyrosyl-[protein] + ATP = O-phospho-L-tyrosyl-[protein] + ADP + H(+)</text>
        <dbReference type="Rhea" id="RHEA:10596"/>
        <dbReference type="Rhea" id="RHEA-COMP:10136"/>
        <dbReference type="Rhea" id="RHEA-COMP:20101"/>
        <dbReference type="ChEBI" id="CHEBI:15378"/>
        <dbReference type="ChEBI" id="CHEBI:30616"/>
        <dbReference type="ChEBI" id="CHEBI:46858"/>
        <dbReference type="ChEBI" id="CHEBI:61978"/>
        <dbReference type="ChEBI" id="CHEBI:456216"/>
        <dbReference type="EC" id="2.7.10.2"/>
    </reaction>
</comment>
<feature type="transmembrane region" description="Helical" evidence="16">
    <location>
        <begin position="495"/>
        <end position="513"/>
    </location>
</feature>
<evidence type="ECO:0000256" key="7">
    <source>
        <dbReference type="ARBA" id="ARBA00022679"/>
    </source>
</evidence>
<dbReference type="SUPFAM" id="SSF52540">
    <property type="entry name" value="P-loop containing nucleoside triphosphate hydrolases"/>
    <property type="match status" value="1"/>
</dbReference>
<organism evidence="20 21">
    <name type="scientific">Mucilaginibacter gynuensis</name>
    <dbReference type="NCBI Taxonomy" id="1302236"/>
    <lineage>
        <taxon>Bacteria</taxon>
        <taxon>Pseudomonadati</taxon>
        <taxon>Bacteroidota</taxon>
        <taxon>Sphingobacteriia</taxon>
        <taxon>Sphingobacteriales</taxon>
        <taxon>Sphingobacteriaceae</taxon>
        <taxon>Mucilaginibacter</taxon>
    </lineage>
</organism>
<keyword evidence="21" id="KW-1185">Reference proteome</keyword>
<comment type="caution">
    <text evidence="20">The sequence shown here is derived from an EMBL/GenBank/DDBJ whole genome shotgun (WGS) entry which is preliminary data.</text>
</comment>
<name>A0ABP8GPS9_9SPHI</name>
<dbReference type="InterPro" id="IPR050445">
    <property type="entry name" value="Bact_polysacc_biosynth/exp"/>
</dbReference>
<evidence type="ECO:0000256" key="1">
    <source>
        <dbReference type="ARBA" id="ARBA00004429"/>
    </source>
</evidence>
<evidence type="ECO:0000256" key="15">
    <source>
        <dbReference type="ARBA" id="ARBA00051245"/>
    </source>
</evidence>
<dbReference type="InterPro" id="IPR027417">
    <property type="entry name" value="P-loop_NTPase"/>
</dbReference>